<keyword evidence="2" id="KW-0812">Transmembrane</keyword>
<name>A0A4C1WWJ8_EUMVA</name>
<keyword evidence="2" id="KW-1133">Transmembrane helix</keyword>
<organism evidence="3 4">
    <name type="scientific">Eumeta variegata</name>
    <name type="common">Bagworm moth</name>
    <name type="synonym">Eumeta japonica</name>
    <dbReference type="NCBI Taxonomy" id="151549"/>
    <lineage>
        <taxon>Eukaryota</taxon>
        <taxon>Metazoa</taxon>
        <taxon>Ecdysozoa</taxon>
        <taxon>Arthropoda</taxon>
        <taxon>Hexapoda</taxon>
        <taxon>Insecta</taxon>
        <taxon>Pterygota</taxon>
        <taxon>Neoptera</taxon>
        <taxon>Endopterygota</taxon>
        <taxon>Lepidoptera</taxon>
        <taxon>Glossata</taxon>
        <taxon>Ditrysia</taxon>
        <taxon>Tineoidea</taxon>
        <taxon>Psychidae</taxon>
        <taxon>Oiketicinae</taxon>
        <taxon>Eumeta</taxon>
    </lineage>
</organism>
<evidence type="ECO:0000256" key="1">
    <source>
        <dbReference type="SAM" id="MobiDB-lite"/>
    </source>
</evidence>
<evidence type="ECO:0000256" key="2">
    <source>
        <dbReference type="SAM" id="Phobius"/>
    </source>
</evidence>
<evidence type="ECO:0000313" key="3">
    <source>
        <dbReference type="EMBL" id="GBP54497.1"/>
    </source>
</evidence>
<dbReference type="AlphaFoldDB" id="A0A4C1WWJ8"/>
<protein>
    <submittedName>
        <fullName evidence="3">Uncharacterized protein</fullName>
    </submittedName>
</protein>
<keyword evidence="2" id="KW-0472">Membrane</keyword>
<reference evidence="3 4" key="1">
    <citation type="journal article" date="2019" name="Commun. Biol.">
        <title>The bagworm genome reveals a unique fibroin gene that provides high tensile strength.</title>
        <authorList>
            <person name="Kono N."/>
            <person name="Nakamura H."/>
            <person name="Ohtoshi R."/>
            <person name="Tomita M."/>
            <person name="Numata K."/>
            <person name="Arakawa K."/>
        </authorList>
    </citation>
    <scope>NUCLEOTIDE SEQUENCE [LARGE SCALE GENOMIC DNA]</scope>
</reference>
<feature type="region of interest" description="Disordered" evidence="1">
    <location>
        <begin position="1"/>
        <end position="20"/>
    </location>
</feature>
<dbReference type="EMBL" id="BGZK01000648">
    <property type="protein sequence ID" value="GBP54497.1"/>
    <property type="molecule type" value="Genomic_DNA"/>
</dbReference>
<sequence length="107" mass="12185">MSSRLSAPSPLVSVSRSSRPSYRFRSRSRRWDFLIYISKAVAIPVLVLIKLLTQSKPQVNRFPVSRLHLGFSTGSASSSVTPLLSISIFALNFEQKRRSRIRNSFRM</sequence>
<accession>A0A4C1WWJ8</accession>
<feature type="transmembrane region" description="Helical" evidence="2">
    <location>
        <begin position="33"/>
        <end position="53"/>
    </location>
</feature>
<dbReference type="Proteomes" id="UP000299102">
    <property type="component" value="Unassembled WGS sequence"/>
</dbReference>
<keyword evidence="4" id="KW-1185">Reference proteome</keyword>
<proteinExistence type="predicted"/>
<comment type="caution">
    <text evidence="3">The sequence shown here is derived from an EMBL/GenBank/DDBJ whole genome shotgun (WGS) entry which is preliminary data.</text>
</comment>
<gene>
    <name evidence="3" type="ORF">EVAR_47369_1</name>
</gene>
<evidence type="ECO:0000313" key="4">
    <source>
        <dbReference type="Proteomes" id="UP000299102"/>
    </source>
</evidence>
<feature type="transmembrane region" description="Helical" evidence="2">
    <location>
        <begin position="73"/>
        <end position="93"/>
    </location>
</feature>